<sequence>VGAMFLGVFMAIYQFIGAILLFMYGDFFFFHKYESSLYGGYAILQGLVGLIAVLGFGR</sequence>
<protein>
    <submittedName>
        <fullName evidence="1">12923_t:CDS:1</fullName>
    </submittedName>
</protein>
<organism evidence="1 2">
    <name type="scientific">Dentiscutata heterogama</name>
    <dbReference type="NCBI Taxonomy" id="1316150"/>
    <lineage>
        <taxon>Eukaryota</taxon>
        <taxon>Fungi</taxon>
        <taxon>Fungi incertae sedis</taxon>
        <taxon>Mucoromycota</taxon>
        <taxon>Glomeromycotina</taxon>
        <taxon>Glomeromycetes</taxon>
        <taxon>Diversisporales</taxon>
        <taxon>Gigasporaceae</taxon>
        <taxon>Dentiscutata</taxon>
    </lineage>
</organism>
<evidence type="ECO:0000313" key="2">
    <source>
        <dbReference type="Proteomes" id="UP000789702"/>
    </source>
</evidence>
<feature type="non-terminal residue" evidence="1">
    <location>
        <position position="58"/>
    </location>
</feature>
<feature type="non-terminal residue" evidence="1">
    <location>
        <position position="1"/>
    </location>
</feature>
<gene>
    <name evidence="1" type="ORF">DHETER_LOCUS15760</name>
</gene>
<dbReference type="EMBL" id="CAJVPU010056113">
    <property type="protein sequence ID" value="CAG8769793.1"/>
    <property type="molecule type" value="Genomic_DNA"/>
</dbReference>
<accession>A0ACA9QYX8</accession>
<evidence type="ECO:0000313" key="1">
    <source>
        <dbReference type="EMBL" id="CAG8769793.1"/>
    </source>
</evidence>
<keyword evidence="2" id="KW-1185">Reference proteome</keyword>
<reference evidence="1" key="1">
    <citation type="submission" date="2021-06" db="EMBL/GenBank/DDBJ databases">
        <authorList>
            <person name="Kallberg Y."/>
            <person name="Tangrot J."/>
            <person name="Rosling A."/>
        </authorList>
    </citation>
    <scope>NUCLEOTIDE SEQUENCE</scope>
    <source>
        <strain evidence="1">IL203A</strain>
    </source>
</reference>
<dbReference type="Proteomes" id="UP000789702">
    <property type="component" value="Unassembled WGS sequence"/>
</dbReference>
<comment type="caution">
    <text evidence="1">The sequence shown here is derived from an EMBL/GenBank/DDBJ whole genome shotgun (WGS) entry which is preliminary data.</text>
</comment>
<proteinExistence type="predicted"/>
<name>A0ACA9QYX8_9GLOM</name>